<proteinExistence type="predicted"/>
<dbReference type="RefSeq" id="WP_270072110.1">
    <property type="nucleotide sequence ID" value="NZ_JAJAQC010000015.1"/>
</dbReference>
<reference evidence="1" key="1">
    <citation type="submission" date="2021-10" db="EMBL/GenBank/DDBJ databases">
        <title>Streptomonospora sp. nov., isolated from mangrove soil.</title>
        <authorList>
            <person name="Chen X."/>
            <person name="Ge X."/>
            <person name="Liu W."/>
        </authorList>
    </citation>
    <scope>NUCLEOTIDE SEQUENCE</scope>
    <source>
        <strain evidence="1">S1-112</strain>
    </source>
</reference>
<sequence length="48" mass="5573">MVATVATANWQHWPADPAIRQSLHNFATRPDAPPHFTRWWHWLASAQP</sequence>
<organism evidence="1 2">
    <name type="scientific">Streptomonospora mangrovi</name>
    <dbReference type="NCBI Taxonomy" id="2883123"/>
    <lineage>
        <taxon>Bacteria</taxon>
        <taxon>Bacillati</taxon>
        <taxon>Actinomycetota</taxon>
        <taxon>Actinomycetes</taxon>
        <taxon>Streptosporangiales</taxon>
        <taxon>Nocardiopsidaceae</taxon>
        <taxon>Streptomonospora</taxon>
    </lineage>
</organism>
<protein>
    <submittedName>
        <fullName evidence="1">Uncharacterized protein</fullName>
    </submittedName>
</protein>
<accession>A0A9X3SH46</accession>
<dbReference type="EMBL" id="JAJAQC010000015">
    <property type="protein sequence ID" value="MDA0564839.1"/>
    <property type="molecule type" value="Genomic_DNA"/>
</dbReference>
<evidence type="ECO:0000313" key="2">
    <source>
        <dbReference type="Proteomes" id="UP001140076"/>
    </source>
</evidence>
<keyword evidence="2" id="KW-1185">Reference proteome</keyword>
<dbReference type="Proteomes" id="UP001140076">
    <property type="component" value="Unassembled WGS sequence"/>
</dbReference>
<name>A0A9X3SH46_9ACTN</name>
<gene>
    <name evidence="1" type="ORF">LG943_10960</name>
</gene>
<evidence type="ECO:0000313" key="1">
    <source>
        <dbReference type="EMBL" id="MDA0564839.1"/>
    </source>
</evidence>
<dbReference type="AlphaFoldDB" id="A0A9X3SH46"/>
<comment type="caution">
    <text evidence="1">The sequence shown here is derived from an EMBL/GenBank/DDBJ whole genome shotgun (WGS) entry which is preliminary data.</text>
</comment>